<proteinExistence type="predicted"/>
<dbReference type="EMBL" id="JAGGMQ010000001">
    <property type="protein sequence ID" value="MBP2166982.1"/>
    <property type="molecule type" value="Genomic_DNA"/>
</dbReference>
<sequence>MKKESGYMFESNGVKVTLSELLNRIPSNSWDWRLYEFEGCGIAPYDMSMPDFEDRVASEKYGFGFTWDELREFSQSLHDVKSCVLAAVKQPVDYDSLEAESNDMIMCLSIYDSTEWELKEFD</sequence>
<dbReference type="Proteomes" id="UP001195624">
    <property type="component" value="Unassembled WGS sequence"/>
</dbReference>
<dbReference type="RefSeq" id="WP_017799779.1">
    <property type="nucleotide sequence ID" value="NZ_JAGGMQ010000001.1"/>
</dbReference>
<keyword evidence="2" id="KW-1185">Reference proteome</keyword>
<gene>
    <name evidence="1" type="ORF">J2125_000174</name>
</gene>
<accession>A0ABS4P2V5</accession>
<comment type="caution">
    <text evidence="1">The sequence shown here is derived from an EMBL/GenBank/DDBJ whole genome shotgun (WGS) entry which is preliminary data.</text>
</comment>
<organism evidence="1 2">
    <name type="scientific">Winslowiella toletana</name>
    <dbReference type="NCBI Taxonomy" id="92490"/>
    <lineage>
        <taxon>Bacteria</taxon>
        <taxon>Pseudomonadati</taxon>
        <taxon>Pseudomonadota</taxon>
        <taxon>Gammaproteobacteria</taxon>
        <taxon>Enterobacterales</taxon>
        <taxon>Erwiniaceae</taxon>
        <taxon>Winslowiella</taxon>
    </lineage>
</organism>
<evidence type="ECO:0000313" key="2">
    <source>
        <dbReference type="Proteomes" id="UP001195624"/>
    </source>
</evidence>
<reference evidence="1 2" key="1">
    <citation type="submission" date="2021-03" db="EMBL/GenBank/DDBJ databases">
        <authorList>
            <person name="D'Agostino P."/>
            <person name="Huntemann M."/>
            <person name="Clum A."/>
            <person name="Spunde A."/>
            <person name="Palaniappan K."/>
            <person name="Ritter S."/>
            <person name="Mikhailova N."/>
            <person name="Chen I.-M."/>
            <person name="Stamatis D."/>
            <person name="Reddy T."/>
            <person name="O'Malley R."/>
            <person name="Daum C."/>
            <person name="Shapiro N."/>
            <person name="Ivanova N."/>
            <person name="Kyrpides N."/>
            <person name="Woyke T."/>
        </authorList>
    </citation>
    <scope>NUCLEOTIDE SEQUENCE [LARGE SCALE GENOMIC DNA]</scope>
    <source>
        <strain evidence="1 2">WS4403</strain>
    </source>
</reference>
<evidence type="ECO:0000313" key="1">
    <source>
        <dbReference type="EMBL" id="MBP2166982.1"/>
    </source>
</evidence>
<reference evidence="2" key="2">
    <citation type="submission" date="2023-07" db="EMBL/GenBank/DDBJ databases">
        <title>Genome mining of underrepresented organisms for secondary metabolites.</title>
        <authorList>
            <person name="D'Agostino P.M."/>
        </authorList>
    </citation>
    <scope>NUCLEOTIDE SEQUENCE [LARGE SCALE GENOMIC DNA]</scope>
    <source>
        <strain evidence="2">WS4403</strain>
    </source>
</reference>
<name>A0ABS4P2V5_9GAMM</name>
<protein>
    <submittedName>
        <fullName evidence="1">Uncharacterized protein</fullName>
    </submittedName>
</protein>